<dbReference type="KEGG" id="fsm:CCS41_08170"/>
<protein>
    <submittedName>
        <fullName evidence="1">Uncharacterized protein</fullName>
    </submittedName>
</protein>
<dbReference type="EMBL" id="CP021659">
    <property type="protein sequence ID" value="AWK14457.1"/>
    <property type="molecule type" value="Genomic_DNA"/>
</dbReference>
<dbReference type="OrthoDB" id="6638571at2"/>
<organism evidence="1 2">
    <name type="scientific">Candidatus Fukatsuia symbiotica</name>
    <dbReference type="NCBI Taxonomy" id="1878942"/>
    <lineage>
        <taxon>Bacteria</taxon>
        <taxon>Pseudomonadati</taxon>
        <taxon>Pseudomonadota</taxon>
        <taxon>Gammaproteobacteria</taxon>
        <taxon>Enterobacterales</taxon>
        <taxon>Yersiniaceae</taxon>
        <taxon>Candidatus Fukatsuia</taxon>
    </lineage>
</organism>
<evidence type="ECO:0000313" key="2">
    <source>
        <dbReference type="Proteomes" id="UP000261875"/>
    </source>
</evidence>
<keyword evidence="2" id="KW-1185">Reference proteome</keyword>
<reference evidence="1 2" key="1">
    <citation type="submission" date="2017-05" db="EMBL/GenBank/DDBJ databases">
        <title>Genome sequence of Candidatus Fukatsuia symbiotica and Candidatus Hamiltonella defensa from Acyrthosiphon pisum strain 5D.</title>
        <authorList>
            <person name="Patel V.A."/>
            <person name="Chevignon G."/>
            <person name="Russell J.A."/>
            <person name="Oliver K.M."/>
        </authorList>
    </citation>
    <scope>NUCLEOTIDE SEQUENCE [LARGE SCALE GENOMIC DNA]</scope>
    <source>
        <strain evidence="1 2">5D</strain>
    </source>
</reference>
<sequence>MNYTEIENKLSSIAGDKYILVFSGFSGLGYENPAQLEEKLENILDDTIRDYGRANILVVAGATEEGIGTVYRLAKAKGIAILGIVSEEAEEMPLATNEQETVLIPDPGKTWKVLDENGHSYMVNILQDRRGVFYALGEEKSP</sequence>
<evidence type="ECO:0000313" key="1">
    <source>
        <dbReference type="EMBL" id="AWK14457.1"/>
    </source>
</evidence>
<dbReference type="Proteomes" id="UP000261875">
    <property type="component" value="Chromosome"/>
</dbReference>
<dbReference type="AlphaFoldDB" id="A0A2U8I5N1"/>
<name>A0A2U8I5N1_9GAMM</name>
<accession>A0A2U8I5N1</accession>
<proteinExistence type="predicted"/>
<gene>
    <name evidence="1" type="ORF">CCS41_08170</name>
</gene>